<accession>A0A0C2CYV4</accession>
<organism evidence="1 2">
    <name type="scientific">Enhygromyxa salina</name>
    <dbReference type="NCBI Taxonomy" id="215803"/>
    <lineage>
        <taxon>Bacteria</taxon>
        <taxon>Pseudomonadati</taxon>
        <taxon>Myxococcota</taxon>
        <taxon>Polyangia</taxon>
        <taxon>Nannocystales</taxon>
        <taxon>Nannocystaceae</taxon>
        <taxon>Enhygromyxa</taxon>
    </lineage>
</organism>
<sequence length="261" mass="28349">MPSPRDEQIRDPRPLTELRPERLATLRVIATDVDGTLTRAGKLGSDLLEALAQLSAAGFRVIPISGRPAGEVMGLCRYLPGVSFGVAENGLLEIEPDHAPRWLGEVPDVERLRVVGEHMNQAHGAGLRLTGDAFCRLGDVAYERDGRDETELLRLRELAEAEGVHLIWSNVHVHLAAQRPDKGAGLLRLLNQRGIDPLSVVTVGDAPNDGGLFEADRFGLTVGTADVVAQRRWFSALPEFTTAEREVDGFLALSGWLCGRG</sequence>
<dbReference type="Pfam" id="PF08282">
    <property type="entry name" value="Hydrolase_3"/>
    <property type="match status" value="1"/>
</dbReference>
<protein>
    <submittedName>
        <fullName evidence="1">Haloacid dehalogenase-like hydrolase</fullName>
    </submittedName>
</protein>
<evidence type="ECO:0000313" key="2">
    <source>
        <dbReference type="Proteomes" id="UP000031599"/>
    </source>
</evidence>
<dbReference type="AlphaFoldDB" id="A0A0C2CYV4"/>
<dbReference type="Gene3D" id="3.40.50.1000">
    <property type="entry name" value="HAD superfamily/HAD-like"/>
    <property type="match status" value="1"/>
</dbReference>
<dbReference type="InterPro" id="IPR023214">
    <property type="entry name" value="HAD_sf"/>
</dbReference>
<dbReference type="Gene3D" id="3.90.1070.10">
    <property type="match status" value="1"/>
</dbReference>
<reference evidence="1 2" key="1">
    <citation type="submission" date="2014-12" db="EMBL/GenBank/DDBJ databases">
        <title>Genome assembly of Enhygromyxa salina DSM 15201.</title>
        <authorList>
            <person name="Sharma G."/>
            <person name="Subramanian S."/>
        </authorList>
    </citation>
    <scope>NUCLEOTIDE SEQUENCE [LARGE SCALE GENOMIC DNA]</scope>
    <source>
        <strain evidence="1 2">DSM 15201</strain>
    </source>
</reference>
<proteinExistence type="predicted"/>
<name>A0A0C2CYV4_9BACT</name>
<dbReference type="RefSeq" id="WP_146659304.1">
    <property type="nucleotide sequence ID" value="NZ_JMCC02000042.1"/>
</dbReference>
<dbReference type="InterPro" id="IPR036412">
    <property type="entry name" value="HAD-like_sf"/>
</dbReference>
<dbReference type="SUPFAM" id="SSF56784">
    <property type="entry name" value="HAD-like"/>
    <property type="match status" value="1"/>
</dbReference>
<dbReference type="Proteomes" id="UP000031599">
    <property type="component" value="Unassembled WGS sequence"/>
</dbReference>
<keyword evidence="1" id="KW-0378">Hydrolase</keyword>
<evidence type="ECO:0000313" key="1">
    <source>
        <dbReference type="EMBL" id="KIG16146.1"/>
    </source>
</evidence>
<dbReference type="EMBL" id="JMCC02000042">
    <property type="protein sequence ID" value="KIG16146.1"/>
    <property type="molecule type" value="Genomic_DNA"/>
</dbReference>
<dbReference type="GO" id="GO:0005829">
    <property type="term" value="C:cytosol"/>
    <property type="evidence" value="ECO:0007669"/>
    <property type="project" value="TreeGrafter"/>
</dbReference>
<comment type="caution">
    <text evidence="1">The sequence shown here is derived from an EMBL/GenBank/DDBJ whole genome shotgun (WGS) entry which is preliminary data.</text>
</comment>
<dbReference type="PANTHER" id="PTHR10000:SF8">
    <property type="entry name" value="HAD SUPERFAMILY HYDROLASE-LIKE, TYPE 3"/>
    <property type="match status" value="1"/>
</dbReference>
<dbReference type="PANTHER" id="PTHR10000">
    <property type="entry name" value="PHOSPHOSERINE PHOSPHATASE"/>
    <property type="match status" value="1"/>
</dbReference>
<gene>
    <name evidence="1" type="ORF">DB30_04864</name>
</gene>
<dbReference type="GO" id="GO:0016791">
    <property type="term" value="F:phosphatase activity"/>
    <property type="evidence" value="ECO:0007669"/>
    <property type="project" value="TreeGrafter"/>
</dbReference>
<dbReference type="GO" id="GO:0000287">
    <property type="term" value="F:magnesium ion binding"/>
    <property type="evidence" value="ECO:0007669"/>
    <property type="project" value="TreeGrafter"/>
</dbReference>